<evidence type="ECO:0000256" key="4">
    <source>
        <dbReference type="ARBA" id="ARBA00022989"/>
    </source>
</evidence>
<reference evidence="9 10" key="1">
    <citation type="submission" date="2019-05" db="EMBL/GenBank/DDBJ databases">
        <title>Dyadobacter AR-3-8 sp. nov., isolated from arctic soil.</title>
        <authorList>
            <person name="Chaudhary D.K."/>
        </authorList>
    </citation>
    <scope>NUCLEOTIDE SEQUENCE [LARGE SCALE GENOMIC DNA]</scope>
    <source>
        <strain evidence="9 10">AR-3-8</strain>
    </source>
</reference>
<evidence type="ECO:0000256" key="1">
    <source>
        <dbReference type="ARBA" id="ARBA00004651"/>
    </source>
</evidence>
<evidence type="ECO:0000259" key="8">
    <source>
        <dbReference type="Pfam" id="PF12704"/>
    </source>
</evidence>
<organism evidence="9 10">
    <name type="scientific">Dyadobacter frigoris</name>
    <dbReference type="NCBI Taxonomy" id="2576211"/>
    <lineage>
        <taxon>Bacteria</taxon>
        <taxon>Pseudomonadati</taxon>
        <taxon>Bacteroidota</taxon>
        <taxon>Cytophagia</taxon>
        <taxon>Cytophagales</taxon>
        <taxon>Spirosomataceae</taxon>
        <taxon>Dyadobacter</taxon>
    </lineage>
</organism>
<feature type="domain" description="ABC3 transporter permease C-terminal" evidence="7">
    <location>
        <begin position="678"/>
        <end position="790"/>
    </location>
</feature>
<dbReference type="Pfam" id="PF02687">
    <property type="entry name" value="FtsX"/>
    <property type="match status" value="2"/>
</dbReference>
<evidence type="ECO:0000313" key="10">
    <source>
        <dbReference type="Proteomes" id="UP000304900"/>
    </source>
</evidence>
<dbReference type="AlphaFoldDB" id="A0A4U6D3B5"/>
<dbReference type="OrthoDB" id="5933722at2"/>
<proteinExistence type="predicted"/>
<sequence>MIRNYLKIAFRNLIRNKVYSSINIAGLAMGIAAFLLILEYVSFEKSVNQFHKNLPEMYRLISLDAKGNTWGQVEPGWAAKAKQNFSEIKDYCRFTDYITKGIVKKEGENTGVFREDNIGYADGNFFDFFTFSVIKGNKAALNQPKVVFITSKMAGKYFGKEDPIGKTLTLSNQFGTLSYSVEGIYKSRENSDINLDMIFSLKSLPNADNLESLYTNTFFLLNKGVDYKSLENKLSKFRDIQQQDKDGVKFRLQAFANLHLSDKLNDTYQTTGNVKYVYTLGVIAFLILLIAWFNYINLSTANSLKRASEVGVRKVIGATPGNLIGQFLGESALVNLLSFTMAILLIYVLQPFFNQLIGKNLSLEILGNSSVWVIGLSVFLFGMLTSGIYTAYALSNFNPVKILKGKLTKTSQGAFLRKSLVVSQFSISIALMLVTIVIYSQLKFMQNENLGVKTSQLLVLRGPENEKDSTYKIRKAAFWNEISEQSFVKDYSLSGSVPGNFYNFNTSGFTQPGSKAGDELASYAFTIIGDRYLNVYDIKLKAGRNFTPEEANVDWNKNSKVIMNETAIRQLGFESAEDALKTKIKWDERYLEIIGVVKDYHHTGLQKAIDPIIFYPQNSSQYITISLTADDMQEKISRLEKIYKSYFTDNPFEYFFVDENFNKQYVSEKQYSQIFTTASVWAIFIACLGLFGLATFTVENRNKEIGIRKVLGASVVSIVGLLSKDFLVLIVVAILIASPLTYYFMQKWLSDFAYRIDISWWIFAVAAGLSLLIAVLTIMFQGIKAALINPVKSLKSE</sequence>
<dbReference type="EMBL" id="SZVO01000006">
    <property type="protein sequence ID" value="TKT91692.1"/>
    <property type="molecule type" value="Genomic_DNA"/>
</dbReference>
<feature type="domain" description="MacB-like periplasmic core" evidence="8">
    <location>
        <begin position="20"/>
        <end position="235"/>
    </location>
</feature>
<keyword evidence="4 6" id="KW-1133">Transmembrane helix</keyword>
<feature type="transmembrane region" description="Helical" evidence="6">
    <location>
        <begin position="21"/>
        <end position="43"/>
    </location>
</feature>
<feature type="transmembrane region" description="Helical" evidence="6">
    <location>
        <begin position="415"/>
        <end position="439"/>
    </location>
</feature>
<dbReference type="InterPro" id="IPR003838">
    <property type="entry name" value="ABC3_permease_C"/>
</dbReference>
<protein>
    <submittedName>
        <fullName evidence="9">FtsX-like permease family protein</fullName>
    </submittedName>
</protein>
<feature type="transmembrane region" description="Helical" evidence="6">
    <location>
        <begin position="276"/>
        <end position="296"/>
    </location>
</feature>
<feature type="transmembrane region" description="Helical" evidence="6">
    <location>
        <begin position="678"/>
        <end position="698"/>
    </location>
</feature>
<comment type="subcellular location">
    <subcellularLocation>
        <location evidence="1">Cell membrane</location>
        <topology evidence="1">Multi-pass membrane protein</topology>
    </subcellularLocation>
</comment>
<feature type="transmembrane region" description="Helical" evidence="6">
    <location>
        <begin position="710"/>
        <end position="738"/>
    </location>
</feature>
<evidence type="ECO:0000256" key="3">
    <source>
        <dbReference type="ARBA" id="ARBA00022692"/>
    </source>
</evidence>
<dbReference type="PANTHER" id="PTHR30572:SF18">
    <property type="entry name" value="ABC-TYPE MACROLIDE FAMILY EXPORT SYSTEM PERMEASE COMPONENT 2"/>
    <property type="match status" value="1"/>
</dbReference>
<accession>A0A4U6D3B5</accession>
<gene>
    <name evidence="9" type="ORF">FDK13_15120</name>
</gene>
<dbReference type="GO" id="GO:0022857">
    <property type="term" value="F:transmembrane transporter activity"/>
    <property type="evidence" value="ECO:0007669"/>
    <property type="project" value="TreeGrafter"/>
</dbReference>
<dbReference type="PANTHER" id="PTHR30572">
    <property type="entry name" value="MEMBRANE COMPONENT OF TRANSPORTER-RELATED"/>
    <property type="match status" value="1"/>
</dbReference>
<comment type="caution">
    <text evidence="9">The sequence shown here is derived from an EMBL/GenBank/DDBJ whole genome shotgun (WGS) entry which is preliminary data.</text>
</comment>
<keyword evidence="10" id="KW-1185">Reference proteome</keyword>
<feature type="transmembrane region" description="Helical" evidence="6">
    <location>
        <begin position="370"/>
        <end position="394"/>
    </location>
</feature>
<dbReference type="InterPro" id="IPR025857">
    <property type="entry name" value="MacB_PCD"/>
</dbReference>
<dbReference type="InterPro" id="IPR050250">
    <property type="entry name" value="Macrolide_Exporter_MacB"/>
</dbReference>
<dbReference type="RefSeq" id="WP_137340837.1">
    <property type="nucleotide sequence ID" value="NZ_BSQH01000003.1"/>
</dbReference>
<feature type="domain" description="ABC3 transporter permease C-terminal" evidence="7">
    <location>
        <begin position="282"/>
        <end position="398"/>
    </location>
</feature>
<feature type="domain" description="MacB-like periplasmic core" evidence="8">
    <location>
        <begin position="427"/>
        <end position="631"/>
    </location>
</feature>
<evidence type="ECO:0000256" key="6">
    <source>
        <dbReference type="SAM" id="Phobius"/>
    </source>
</evidence>
<evidence type="ECO:0000259" key="7">
    <source>
        <dbReference type="Pfam" id="PF02687"/>
    </source>
</evidence>
<name>A0A4U6D3B5_9BACT</name>
<keyword evidence="2" id="KW-1003">Cell membrane</keyword>
<dbReference type="Pfam" id="PF12704">
    <property type="entry name" value="MacB_PCD"/>
    <property type="match status" value="2"/>
</dbReference>
<evidence type="ECO:0000313" key="9">
    <source>
        <dbReference type="EMBL" id="TKT91692.1"/>
    </source>
</evidence>
<feature type="transmembrane region" description="Helical" evidence="6">
    <location>
        <begin position="332"/>
        <end position="350"/>
    </location>
</feature>
<keyword evidence="5 6" id="KW-0472">Membrane</keyword>
<dbReference type="Proteomes" id="UP000304900">
    <property type="component" value="Unassembled WGS sequence"/>
</dbReference>
<evidence type="ECO:0000256" key="2">
    <source>
        <dbReference type="ARBA" id="ARBA00022475"/>
    </source>
</evidence>
<dbReference type="GO" id="GO:0005886">
    <property type="term" value="C:plasma membrane"/>
    <property type="evidence" value="ECO:0007669"/>
    <property type="project" value="UniProtKB-SubCell"/>
</dbReference>
<feature type="transmembrane region" description="Helical" evidence="6">
    <location>
        <begin position="758"/>
        <end position="780"/>
    </location>
</feature>
<keyword evidence="3 6" id="KW-0812">Transmembrane</keyword>
<evidence type="ECO:0000256" key="5">
    <source>
        <dbReference type="ARBA" id="ARBA00023136"/>
    </source>
</evidence>